<dbReference type="AlphaFoldDB" id="A0A085WAF1"/>
<name>A0A085WAF1_9BACT</name>
<protein>
    <submittedName>
        <fullName evidence="1">Uncharacterized protein</fullName>
    </submittedName>
</protein>
<accession>A0A085WAF1</accession>
<evidence type="ECO:0000313" key="2">
    <source>
        <dbReference type="Proteomes" id="UP000028725"/>
    </source>
</evidence>
<keyword evidence="2" id="KW-1185">Reference proteome</keyword>
<organism evidence="1 2">
    <name type="scientific">Hyalangium minutum</name>
    <dbReference type="NCBI Taxonomy" id="394096"/>
    <lineage>
        <taxon>Bacteria</taxon>
        <taxon>Pseudomonadati</taxon>
        <taxon>Myxococcota</taxon>
        <taxon>Myxococcia</taxon>
        <taxon>Myxococcales</taxon>
        <taxon>Cystobacterineae</taxon>
        <taxon>Archangiaceae</taxon>
        <taxon>Hyalangium</taxon>
    </lineage>
</organism>
<comment type="caution">
    <text evidence="1">The sequence shown here is derived from an EMBL/GenBank/DDBJ whole genome shotgun (WGS) entry which is preliminary data.</text>
</comment>
<sequence length="55" mass="6104">MSEAAQSLFEERAAIREFLGGMPRVEAEAAAREDVQRILAADRAAATAWRERIKS</sequence>
<dbReference type="Proteomes" id="UP000028725">
    <property type="component" value="Unassembled WGS sequence"/>
</dbReference>
<reference evidence="1 2" key="1">
    <citation type="submission" date="2014-04" db="EMBL/GenBank/DDBJ databases">
        <title>Genome assembly of Hyalangium minutum DSM 14724.</title>
        <authorList>
            <person name="Sharma G."/>
            <person name="Subramanian S."/>
        </authorList>
    </citation>
    <scope>NUCLEOTIDE SEQUENCE [LARGE SCALE GENOMIC DNA]</scope>
    <source>
        <strain evidence="1 2">DSM 14724</strain>
    </source>
</reference>
<gene>
    <name evidence="1" type="ORF">DB31_1682</name>
</gene>
<evidence type="ECO:0000313" key="1">
    <source>
        <dbReference type="EMBL" id="KFE64664.1"/>
    </source>
</evidence>
<proteinExistence type="predicted"/>
<dbReference type="EMBL" id="JMCB01000013">
    <property type="protein sequence ID" value="KFE64664.1"/>
    <property type="molecule type" value="Genomic_DNA"/>
</dbReference>